<keyword evidence="3" id="KW-0813">Transport</keyword>
<reference evidence="13 14" key="1">
    <citation type="journal article" date="2023" name="Sci. Data">
        <title>Genome assembly of the Korean intertidal mud-creeper Batillaria attramentaria.</title>
        <authorList>
            <person name="Patra A.K."/>
            <person name="Ho P.T."/>
            <person name="Jun S."/>
            <person name="Lee S.J."/>
            <person name="Kim Y."/>
            <person name="Won Y.J."/>
        </authorList>
    </citation>
    <scope>NUCLEOTIDE SEQUENCE [LARGE SCALE GENOMIC DNA]</scope>
    <source>
        <strain evidence="13">Wonlab-2016</strain>
    </source>
</reference>
<evidence type="ECO:0000313" key="14">
    <source>
        <dbReference type="Proteomes" id="UP001519460"/>
    </source>
</evidence>
<keyword evidence="4" id="KW-1003">Cell membrane</keyword>
<dbReference type="InterPro" id="IPR001734">
    <property type="entry name" value="Na/solute_symporter"/>
</dbReference>
<keyword evidence="14" id="KW-1185">Reference proteome</keyword>
<evidence type="ECO:0000313" key="13">
    <source>
        <dbReference type="EMBL" id="KAK7508623.1"/>
    </source>
</evidence>
<dbReference type="AlphaFoldDB" id="A0ABD0MCQ3"/>
<protein>
    <recommendedName>
        <fullName evidence="15">Sodium/solute symporter</fullName>
    </recommendedName>
</protein>
<dbReference type="GO" id="GO:0006814">
    <property type="term" value="P:sodium ion transport"/>
    <property type="evidence" value="ECO:0007669"/>
    <property type="project" value="UniProtKB-KW"/>
</dbReference>
<dbReference type="GO" id="GO:0005886">
    <property type="term" value="C:plasma membrane"/>
    <property type="evidence" value="ECO:0007669"/>
    <property type="project" value="UniProtKB-SubCell"/>
</dbReference>
<dbReference type="Proteomes" id="UP001519460">
    <property type="component" value="Unassembled WGS sequence"/>
</dbReference>
<keyword evidence="10" id="KW-0739">Sodium transport</keyword>
<feature type="transmembrane region" description="Helical" evidence="12">
    <location>
        <begin position="405"/>
        <end position="425"/>
    </location>
</feature>
<evidence type="ECO:0008006" key="15">
    <source>
        <dbReference type="Google" id="ProtNLM"/>
    </source>
</evidence>
<comment type="caution">
    <text evidence="13">The sequence shown here is derived from an EMBL/GenBank/DDBJ whole genome shotgun (WGS) entry which is preliminary data.</text>
</comment>
<evidence type="ECO:0000256" key="4">
    <source>
        <dbReference type="ARBA" id="ARBA00022475"/>
    </source>
</evidence>
<evidence type="ECO:0000256" key="5">
    <source>
        <dbReference type="ARBA" id="ARBA00022692"/>
    </source>
</evidence>
<comment type="similarity">
    <text evidence="2 11">Belongs to the sodium:solute symporter (SSF) (TC 2.A.21) family.</text>
</comment>
<evidence type="ECO:0000256" key="7">
    <source>
        <dbReference type="ARBA" id="ARBA00023053"/>
    </source>
</evidence>
<dbReference type="NCBIfam" id="TIGR00813">
    <property type="entry name" value="sss"/>
    <property type="match status" value="1"/>
</dbReference>
<keyword evidence="5 12" id="KW-0812">Transmembrane</keyword>
<dbReference type="PROSITE" id="PS50283">
    <property type="entry name" value="NA_SOLUT_SYMP_3"/>
    <property type="match status" value="1"/>
</dbReference>
<evidence type="ECO:0000256" key="11">
    <source>
        <dbReference type="RuleBase" id="RU362091"/>
    </source>
</evidence>
<feature type="transmembrane region" description="Helical" evidence="12">
    <location>
        <begin position="125"/>
        <end position="146"/>
    </location>
</feature>
<evidence type="ECO:0000256" key="9">
    <source>
        <dbReference type="ARBA" id="ARBA00023136"/>
    </source>
</evidence>
<feature type="transmembrane region" description="Helical" evidence="12">
    <location>
        <begin position="188"/>
        <end position="207"/>
    </location>
</feature>
<dbReference type="EMBL" id="JACVVK020000001">
    <property type="protein sequence ID" value="KAK7508623.1"/>
    <property type="molecule type" value="Genomic_DNA"/>
</dbReference>
<proteinExistence type="inferred from homology"/>
<name>A0ABD0MCQ3_9CAEN</name>
<feature type="transmembrane region" description="Helical" evidence="12">
    <location>
        <begin position="158"/>
        <end position="176"/>
    </location>
</feature>
<dbReference type="PANTHER" id="PTHR42985">
    <property type="entry name" value="SODIUM-COUPLED MONOCARBOXYLATE TRANSPORTER"/>
    <property type="match status" value="1"/>
</dbReference>
<dbReference type="Gene3D" id="1.20.1730.10">
    <property type="entry name" value="Sodium/glucose cotransporter"/>
    <property type="match status" value="1"/>
</dbReference>
<evidence type="ECO:0000256" key="3">
    <source>
        <dbReference type="ARBA" id="ARBA00022448"/>
    </source>
</evidence>
<feature type="transmembrane region" description="Helical" evidence="12">
    <location>
        <begin position="12"/>
        <end position="31"/>
    </location>
</feature>
<organism evidence="13 14">
    <name type="scientific">Batillaria attramentaria</name>
    <dbReference type="NCBI Taxonomy" id="370345"/>
    <lineage>
        <taxon>Eukaryota</taxon>
        <taxon>Metazoa</taxon>
        <taxon>Spiralia</taxon>
        <taxon>Lophotrochozoa</taxon>
        <taxon>Mollusca</taxon>
        <taxon>Gastropoda</taxon>
        <taxon>Caenogastropoda</taxon>
        <taxon>Sorbeoconcha</taxon>
        <taxon>Cerithioidea</taxon>
        <taxon>Batillariidae</taxon>
        <taxon>Batillaria</taxon>
    </lineage>
</organism>
<gene>
    <name evidence="13" type="ORF">BaRGS_00000189</name>
</gene>
<keyword evidence="8" id="KW-0406">Ion transport</keyword>
<dbReference type="Pfam" id="PF00474">
    <property type="entry name" value="SSF"/>
    <property type="match status" value="1"/>
</dbReference>
<evidence type="ECO:0000256" key="6">
    <source>
        <dbReference type="ARBA" id="ARBA00022989"/>
    </source>
</evidence>
<sequence length="431" mass="46344">MGEMSRFHWADYVVTVACLLVSLGIGVFFAVFHGGQKTKEEYLLGNRRMSLAPVCLSLFVTFQSAISLIGSPADIYITGTMVFYNSVGIAFSYVIGYFTVVPLIYPLHVTSVYEYLGRRFQSTGVRLLGTIIGMIQTLSYMAVALFSPALALQSVAGIPLWMSVAIVGAVGTIYTAIGGIKSVVWTDVFQSVVIFVGMATVLIKGILHVGGFTAMTEIAKDGGRIIFDNVNPDPRERHSVWSCLIGMSVIWLVGCFNQSAVQRICALKSLADAKKSFLINIPLNLLYGAILLLTGILLYAYVVTIGCDPYEMMPYFVVHVLSNLPGMAGLYMAMLFSGALSTFSSGINSLAANTVEDLLASCIRRWRDATITVAAKFIVVVYGVVSIGLAYLLKSLQGPVTQMSLSAFGACGGPVLGMFVLGGAFPKGNKY</sequence>
<keyword evidence="9 12" id="KW-0472">Membrane</keyword>
<accession>A0ABD0MCQ3</accession>
<evidence type="ECO:0000256" key="2">
    <source>
        <dbReference type="ARBA" id="ARBA00006434"/>
    </source>
</evidence>
<dbReference type="GO" id="GO:0022857">
    <property type="term" value="F:transmembrane transporter activity"/>
    <property type="evidence" value="ECO:0007669"/>
    <property type="project" value="UniProtKB-ARBA"/>
</dbReference>
<dbReference type="InterPro" id="IPR051163">
    <property type="entry name" value="Sodium:Solute_Symporter_SSF"/>
</dbReference>
<dbReference type="PANTHER" id="PTHR42985:SF40">
    <property type="entry name" value="LD47995P-RELATED"/>
    <property type="match status" value="1"/>
</dbReference>
<feature type="transmembrane region" description="Helical" evidence="12">
    <location>
        <begin position="82"/>
        <end position="105"/>
    </location>
</feature>
<feature type="transmembrane region" description="Helical" evidence="12">
    <location>
        <begin position="277"/>
        <end position="301"/>
    </location>
</feature>
<comment type="subcellular location">
    <subcellularLocation>
        <location evidence="1">Cell membrane</location>
        <topology evidence="1">Multi-pass membrane protein</topology>
    </subcellularLocation>
</comment>
<feature type="transmembrane region" description="Helical" evidence="12">
    <location>
        <begin position="373"/>
        <end position="393"/>
    </location>
</feature>
<feature type="non-terminal residue" evidence="13">
    <location>
        <position position="431"/>
    </location>
</feature>
<evidence type="ECO:0000256" key="1">
    <source>
        <dbReference type="ARBA" id="ARBA00004651"/>
    </source>
</evidence>
<evidence type="ECO:0000256" key="8">
    <source>
        <dbReference type="ARBA" id="ARBA00023065"/>
    </source>
</evidence>
<dbReference type="InterPro" id="IPR038377">
    <property type="entry name" value="Na/Glc_symporter_sf"/>
</dbReference>
<keyword evidence="6 12" id="KW-1133">Transmembrane helix</keyword>
<feature type="transmembrane region" description="Helical" evidence="12">
    <location>
        <begin position="51"/>
        <end position="70"/>
    </location>
</feature>
<keyword evidence="7" id="KW-0915">Sodium</keyword>
<evidence type="ECO:0000256" key="12">
    <source>
        <dbReference type="SAM" id="Phobius"/>
    </source>
</evidence>
<evidence type="ECO:0000256" key="10">
    <source>
        <dbReference type="ARBA" id="ARBA00023201"/>
    </source>
</evidence>